<comment type="caution">
    <text evidence="2">The sequence shown here is derived from an EMBL/GenBank/DDBJ whole genome shotgun (WGS) entry which is preliminary data.</text>
</comment>
<organism evidence="2 3">
    <name type="scientific">Haloferax volcanii JCM 10717</name>
    <dbReference type="NCBI Taxonomy" id="1227458"/>
    <lineage>
        <taxon>Archaea</taxon>
        <taxon>Methanobacteriati</taxon>
        <taxon>Methanobacteriota</taxon>
        <taxon>Stenosarchaea group</taxon>
        <taxon>Halobacteria</taxon>
        <taxon>Halobacteriales</taxon>
        <taxon>Haloferacaceae</taxon>
        <taxon>Haloferax</taxon>
    </lineage>
</organism>
<dbReference type="GO" id="GO:0016887">
    <property type="term" value="F:ATP hydrolysis activity"/>
    <property type="evidence" value="ECO:0007669"/>
    <property type="project" value="InterPro"/>
</dbReference>
<dbReference type="SMART" id="SM00382">
    <property type="entry name" value="AAA"/>
    <property type="match status" value="1"/>
</dbReference>
<dbReference type="SUPFAM" id="SSF52540">
    <property type="entry name" value="P-loop containing nucleoside triphosphate hydrolases"/>
    <property type="match status" value="1"/>
</dbReference>
<dbReference type="InterPro" id="IPR003593">
    <property type="entry name" value="AAA+_ATPase"/>
</dbReference>
<gene>
    <name evidence="2" type="ORF">C452_04988</name>
</gene>
<name>M0ICI4_HALVO</name>
<protein>
    <recommendedName>
        <fullName evidence="1">AAA+ ATPase domain-containing protein</fullName>
    </recommendedName>
</protein>
<evidence type="ECO:0000259" key="1">
    <source>
        <dbReference type="SMART" id="SM00382"/>
    </source>
</evidence>
<dbReference type="InterPro" id="IPR003959">
    <property type="entry name" value="ATPase_AAA_core"/>
</dbReference>
<dbReference type="EMBL" id="AOLL01000009">
    <property type="protein sequence ID" value="ELZ93548.1"/>
    <property type="molecule type" value="Genomic_DNA"/>
</dbReference>
<proteinExistence type="predicted"/>
<feature type="domain" description="AAA+ ATPase" evidence="1">
    <location>
        <begin position="120"/>
        <end position="260"/>
    </location>
</feature>
<evidence type="ECO:0000313" key="2">
    <source>
        <dbReference type="EMBL" id="ELZ93548.1"/>
    </source>
</evidence>
<sequence>MDGDGGFESSGYLREYARGNVDGDPDVHVHAGLVRDDRARRWLSWLADHYQPATDEMPASFWETRFAREALRQYGTETAQRAVEEGQMHVIDFLTGMPSAQADISVLETIEWLEDWVTRTAAITLLSGHMGTGKTDFALLLAAIWQRQTGGSVLSNIRTCPQTESVSRMSKLKERVMESKDEPVLFVFDEAAAHASSDLDDHETKEQMRQLIRFLRKYNSDVIVIGHQSGGKDLNTEFRRLGEAAHKTSKKKAEVYGNIEGREYTDKKRTITGIPSVSDYAGWDFDTTETSSWMWDLDDEELELTDIDEVDVPGDEEVEEDDEYVCGAETENGEPCQMKVAEPGEKCRHHR</sequence>
<dbReference type="AlphaFoldDB" id="M0ICI4"/>
<dbReference type="Proteomes" id="UP000011577">
    <property type="component" value="Unassembled WGS sequence"/>
</dbReference>
<reference evidence="2 3" key="1">
    <citation type="journal article" date="2014" name="PLoS Genet.">
        <title>Phylogenetically driven sequencing of extremely halophilic archaea reveals strategies for static and dynamic osmo-response.</title>
        <authorList>
            <person name="Becker E.A."/>
            <person name="Seitzer P.M."/>
            <person name="Tritt A."/>
            <person name="Larsen D."/>
            <person name="Krusor M."/>
            <person name="Yao A.I."/>
            <person name="Wu D."/>
            <person name="Madern D."/>
            <person name="Eisen J.A."/>
            <person name="Darling A.E."/>
            <person name="Facciotti M.T."/>
        </authorList>
    </citation>
    <scope>NUCLEOTIDE SEQUENCE [LARGE SCALE GENOMIC DNA]</scope>
    <source>
        <strain evidence="2 3">JCM 10717</strain>
    </source>
</reference>
<dbReference type="Pfam" id="PF00004">
    <property type="entry name" value="AAA"/>
    <property type="match status" value="1"/>
</dbReference>
<evidence type="ECO:0000313" key="3">
    <source>
        <dbReference type="Proteomes" id="UP000011577"/>
    </source>
</evidence>
<dbReference type="InterPro" id="IPR027417">
    <property type="entry name" value="P-loop_NTPase"/>
</dbReference>
<accession>M0ICI4</accession>
<dbReference type="RefSeq" id="WP_006600412.1">
    <property type="nucleotide sequence ID" value="NZ_AOLL01000009.1"/>
</dbReference>
<dbReference type="PATRIC" id="fig|1227458.3.peg.966"/>
<dbReference type="Gene3D" id="3.40.50.300">
    <property type="entry name" value="P-loop containing nucleotide triphosphate hydrolases"/>
    <property type="match status" value="1"/>
</dbReference>
<dbReference type="GO" id="GO:0005524">
    <property type="term" value="F:ATP binding"/>
    <property type="evidence" value="ECO:0007669"/>
    <property type="project" value="InterPro"/>
</dbReference>